<dbReference type="EMBL" id="MF974396">
    <property type="protein sequence ID" value="ATN94972.1"/>
    <property type="molecule type" value="Genomic_DNA"/>
</dbReference>
<dbReference type="KEGG" id="vg:55605486"/>
<organism evidence="1 2">
    <name type="scientific">Leptospira phage LE3</name>
    <dbReference type="NCBI Taxonomy" id="2041382"/>
    <lineage>
        <taxon>Viruses</taxon>
        <taxon>Duplodnaviria</taxon>
        <taxon>Heunggongvirae</taxon>
        <taxon>Uroviricota</taxon>
        <taxon>Caudoviricetes</taxon>
        <taxon>Nylescharonvirus</taxon>
        <taxon>Nylescharonvirus LE3</taxon>
    </lineage>
</organism>
<proteinExistence type="predicted"/>
<sequence length="51" mass="5986">MSILNEVQIKTSNGKHTVVKRTMGKEVYREIFEDLASAMDKFEELRNRNNN</sequence>
<dbReference type="RefSeq" id="YP_009835414.1">
    <property type="nucleotide sequence ID" value="NC_048678.1"/>
</dbReference>
<accession>A0A343LE62</accession>
<reference evidence="1 2" key="1">
    <citation type="journal article" date="2018" name="Sci. Rep.">
        <title>Characterization of LE3 and LE4, the only lytic phages known to infect the spirochete Leptospira.</title>
        <authorList>
            <person name="Schiettekatte O."/>
            <person name="Vincent A.T."/>
            <person name="Malosse C."/>
            <person name="Lechat P."/>
            <person name="Chamot-Rooke J."/>
            <person name="Veyrier F.J."/>
            <person name="Picardeau M."/>
            <person name="Bourhy P."/>
        </authorList>
    </citation>
    <scope>NUCLEOTIDE SEQUENCE [LARGE SCALE GENOMIC DNA]</scope>
</reference>
<dbReference type="GeneID" id="55605486"/>
<keyword evidence="2" id="KW-1185">Reference proteome</keyword>
<protein>
    <submittedName>
        <fullName evidence="1">Uncharacterized protein</fullName>
    </submittedName>
</protein>
<evidence type="ECO:0000313" key="1">
    <source>
        <dbReference type="EMBL" id="ATN94972.1"/>
    </source>
</evidence>
<dbReference type="Proteomes" id="UP000259602">
    <property type="component" value="Segment"/>
</dbReference>
<name>A0A343LE62_9CAUD</name>
<dbReference type="SMR" id="A0A343LE62"/>
<evidence type="ECO:0000313" key="2">
    <source>
        <dbReference type="Proteomes" id="UP000259602"/>
    </source>
</evidence>